<evidence type="ECO:0000313" key="3">
    <source>
        <dbReference type="Proteomes" id="UP000189545"/>
    </source>
</evidence>
<dbReference type="OrthoDB" id="6455663at2"/>
<dbReference type="STRING" id="225848.Sps_02492"/>
<organism evidence="2 3">
    <name type="scientific">Shewanella psychrophila</name>
    <dbReference type="NCBI Taxonomy" id="225848"/>
    <lineage>
        <taxon>Bacteria</taxon>
        <taxon>Pseudomonadati</taxon>
        <taxon>Pseudomonadota</taxon>
        <taxon>Gammaproteobacteria</taxon>
        <taxon>Alteromonadales</taxon>
        <taxon>Shewanellaceae</taxon>
        <taxon>Shewanella</taxon>
    </lineage>
</organism>
<dbReference type="RefSeq" id="WP_077752789.1">
    <property type="nucleotide sequence ID" value="NZ_CP014782.1"/>
</dbReference>
<dbReference type="InterPro" id="IPR036429">
    <property type="entry name" value="SpoA-like_sf"/>
</dbReference>
<gene>
    <name evidence="2" type="ORF">Sps_02492</name>
</gene>
<dbReference type="Gene3D" id="2.30.330.10">
    <property type="entry name" value="SpoA-like"/>
    <property type="match status" value="1"/>
</dbReference>
<proteinExistence type="predicted"/>
<dbReference type="Pfam" id="PF01052">
    <property type="entry name" value="FliMN_C"/>
    <property type="match status" value="1"/>
</dbReference>
<dbReference type="SUPFAM" id="SSF101801">
    <property type="entry name" value="Surface presentation of antigens (SPOA)"/>
    <property type="match status" value="1"/>
</dbReference>
<accession>A0A1S6HQ42</accession>
<reference evidence="2 3" key="1">
    <citation type="submission" date="2016-03" db="EMBL/GenBank/DDBJ databases">
        <title>Complete genome sequence of Shewanella psychrophila WP2, a deep sea bacterium isolated from west Pacific sediment.</title>
        <authorList>
            <person name="Xu G."/>
            <person name="Jian H."/>
        </authorList>
    </citation>
    <scope>NUCLEOTIDE SEQUENCE [LARGE SCALE GENOMIC DNA]</scope>
    <source>
        <strain evidence="2 3">WP2</strain>
    </source>
</reference>
<evidence type="ECO:0000313" key="2">
    <source>
        <dbReference type="EMBL" id="AQS37646.1"/>
    </source>
</evidence>
<name>A0A1S6HQ42_9GAMM</name>
<protein>
    <submittedName>
        <fullName evidence="2">Surface presentation of antigens (SPOA)</fullName>
    </submittedName>
</protein>
<dbReference type="EMBL" id="CP014782">
    <property type="protein sequence ID" value="AQS37646.1"/>
    <property type="molecule type" value="Genomic_DNA"/>
</dbReference>
<feature type="domain" description="Flagellar motor switch protein FliN-like C-terminal" evidence="1">
    <location>
        <begin position="3"/>
        <end position="66"/>
    </location>
</feature>
<keyword evidence="3" id="KW-1185">Reference proteome</keyword>
<dbReference type="InterPro" id="IPR001543">
    <property type="entry name" value="FliN-like_C"/>
</dbReference>
<sequence length="70" mass="7874">MRIAIDVVIANCTMTLDELNRLQHSQLKPVNDFVQSEVLLKSGNELIATGILVKVDEQFYVSIDQVNTLE</sequence>
<dbReference type="KEGG" id="spsw:Sps_02492"/>
<evidence type="ECO:0000259" key="1">
    <source>
        <dbReference type="Pfam" id="PF01052"/>
    </source>
</evidence>
<dbReference type="Proteomes" id="UP000189545">
    <property type="component" value="Chromosome"/>
</dbReference>
<dbReference type="AlphaFoldDB" id="A0A1S6HQ42"/>